<protein>
    <recommendedName>
        <fullName evidence="3">DUF2884 domain-containing protein</fullName>
    </recommendedName>
</protein>
<evidence type="ECO:0000313" key="1">
    <source>
        <dbReference type="EMBL" id="OUL57193.1"/>
    </source>
</evidence>
<dbReference type="EMBL" id="MWPV01000004">
    <property type="protein sequence ID" value="OUL57193.1"/>
    <property type="molecule type" value="Genomic_DNA"/>
</dbReference>
<dbReference type="RefSeq" id="WP_086744653.1">
    <property type="nucleotide sequence ID" value="NZ_MWPV01000004.1"/>
</dbReference>
<dbReference type="Proteomes" id="UP000194841">
    <property type="component" value="Unassembled WGS sequence"/>
</dbReference>
<dbReference type="InterPro" id="IPR021307">
    <property type="entry name" value="DUF2884"/>
</dbReference>
<dbReference type="OrthoDB" id="5760736at2"/>
<reference evidence="1 2" key="1">
    <citation type="submission" date="2017-02" db="EMBL/GenBank/DDBJ databases">
        <title>Pseudoalteromonas ulvae TC14 Genome.</title>
        <authorList>
            <person name="Molmeret M."/>
        </authorList>
    </citation>
    <scope>NUCLEOTIDE SEQUENCE [LARGE SCALE GENOMIC DNA]</scope>
    <source>
        <strain evidence="1">TC14</strain>
    </source>
</reference>
<accession>A0A244CNK2</accession>
<gene>
    <name evidence="1" type="ORF">B1199_13535</name>
</gene>
<comment type="caution">
    <text evidence="1">The sequence shown here is derived from an EMBL/GenBank/DDBJ whole genome shotgun (WGS) entry which is preliminary data.</text>
</comment>
<dbReference type="Pfam" id="PF11101">
    <property type="entry name" value="DUF2884"/>
    <property type="match status" value="1"/>
</dbReference>
<evidence type="ECO:0000313" key="2">
    <source>
        <dbReference type="Proteomes" id="UP000194841"/>
    </source>
</evidence>
<organism evidence="1 2">
    <name type="scientific">Pseudoalteromonas ulvae</name>
    <dbReference type="NCBI Taxonomy" id="107327"/>
    <lineage>
        <taxon>Bacteria</taxon>
        <taxon>Pseudomonadati</taxon>
        <taxon>Pseudomonadota</taxon>
        <taxon>Gammaproteobacteria</taxon>
        <taxon>Alteromonadales</taxon>
        <taxon>Pseudoalteromonadaceae</taxon>
        <taxon>Pseudoalteromonas</taxon>
    </lineage>
</organism>
<evidence type="ECO:0008006" key="3">
    <source>
        <dbReference type="Google" id="ProtNLM"/>
    </source>
</evidence>
<name>A0A244CNK2_PSEDV</name>
<keyword evidence="2" id="KW-1185">Reference proteome</keyword>
<sequence>MTTQLFKSIFIQLTILLLFFHGFGLKAQEQCDVQLGHGLIITEDVIRIVDRGQTRVQINNDNQLFIKGRWKVLDEQNSQVLRQYSLGLRDTVPEIVSLATDGVNLGLTAIEQVVTGFSDKEPEVLKDQLKYVEQALMERFKKGDDFFYIAPQSLSKLDDFFEKEISGKIHSAVHGSLGAILVALGDAFESNEGNIEERISGMGDRMDIIAKEIDRSLQLKAEQLEMKAAEYCGYLKILDETETQLQQIVPQLLEFDLVQVK</sequence>
<dbReference type="AlphaFoldDB" id="A0A244CNK2"/>
<proteinExistence type="predicted"/>